<dbReference type="AlphaFoldDB" id="A0A517TEF1"/>
<name>A0A517TEF1_9PLAN</name>
<organism evidence="2 3">
    <name type="scientific">Calycomorphotria hydatis</name>
    <dbReference type="NCBI Taxonomy" id="2528027"/>
    <lineage>
        <taxon>Bacteria</taxon>
        <taxon>Pseudomonadati</taxon>
        <taxon>Planctomycetota</taxon>
        <taxon>Planctomycetia</taxon>
        <taxon>Planctomycetales</taxon>
        <taxon>Planctomycetaceae</taxon>
        <taxon>Calycomorphotria</taxon>
    </lineage>
</organism>
<evidence type="ECO:0008006" key="4">
    <source>
        <dbReference type="Google" id="ProtNLM"/>
    </source>
</evidence>
<dbReference type="InterPro" id="IPR008930">
    <property type="entry name" value="Terpenoid_cyclase/PrenylTrfase"/>
</dbReference>
<protein>
    <recommendedName>
        <fullName evidence="4">Prenyltransferase and squalene oxidase repeat protein</fullName>
    </recommendedName>
</protein>
<dbReference type="SUPFAM" id="SSF48239">
    <property type="entry name" value="Terpenoid cyclases/Protein prenyltransferases"/>
    <property type="match status" value="1"/>
</dbReference>
<reference evidence="2 3" key="1">
    <citation type="submission" date="2019-02" db="EMBL/GenBank/DDBJ databases">
        <title>Deep-cultivation of Planctomycetes and their phenomic and genomic characterization uncovers novel biology.</title>
        <authorList>
            <person name="Wiegand S."/>
            <person name="Jogler M."/>
            <person name="Boedeker C."/>
            <person name="Pinto D."/>
            <person name="Vollmers J."/>
            <person name="Rivas-Marin E."/>
            <person name="Kohn T."/>
            <person name="Peeters S.H."/>
            <person name="Heuer A."/>
            <person name="Rast P."/>
            <person name="Oberbeckmann S."/>
            <person name="Bunk B."/>
            <person name="Jeske O."/>
            <person name="Meyerdierks A."/>
            <person name="Storesund J.E."/>
            <person name="Kallscheuer N."/>
            <person name="Luecker S."/>
            <person name="Lage O.M."/>
            <person name="Pohl T."/>
            <person name="Merkel B.J."/>
            <person name="Hornburger P."/>
            <person name="Mueller R.-W."/>
            <person name="Bruemmer F."/>
            <person name="Labrenz M."/>
            <person name="Spormann A.M."/>
            <person name="Op den Camp H."/>
            <person name="Overmann J."/>
            <person name="Amann R."/>
            <person name="Jetten M.S.M."/>
            <person name="Mascher T."/>
            <person name="Medema M.H."/>
            <person name="Devos D.P."/>
            <person name="Kaster A.-K."/>
            <person name="Ovreas L."/>
            <person name="Rohde M."/>
            <person name="Galperin M.Y."/>
            <person name="Jogler C."/>
        </authorList>
    </citation>
    <scope>NUCLEOTIDE SEQUENCE [LARGE SCALE GENOMIC DNA]</scope>
    <source>
        <strain evidence="2 3">V22</strain>
    </source>
</reference>
<keyword evidence="1" id="KW-0732">Signal</keyword>
<sequence length="571" mass="62662" precursor="true">MRNLLCFSVLFFTCCHATNLFAAGGGFDSEVEGLIFSARDALKKMVQKEGDSLPRSLRSLSTLALLKAGVEKTDPIVARGITEIVANCGRPYTADSHHYYTAGIEMMALETAAGAEYRDQVQSLATYMMSGQMDNGGWYYPHGSTDELKGRYGDTSISQYAALGLWSAERVGIDIPNKVWNGLVSWHFKTQWEDGGFSYHPPLSAEPTDRMTIAAVGTLMIARAHLHPDATGFGPKKPKKKTRKFGFLEAVDINEEEQSTPAGGRLEEKPINLRQIDVSVLRGLSWIDRRFFVPSSEWPFYHLYTLERSATLTERDSIGGKDWYRVGTGYLKQVGSGGSWSPGKVAGNHSIVTPVTSTSLALLFLSRSTAQAVGKIPGAETFGGGLLAGGRGLPDKLSDVNVINGEVVVKKVDGSLSELLSALDRGGVTDLTQLQTAVITNVRDGDREALQNQYEMLEKLSQHARPDVRKIALWSVARSGDLSKSSKILLRGLKDDDVGVMIEAHNGLCFLSRKFDGYGLGSDPLENATSTMSRQERQNVIREWQQAAVKNWSGWFEHVASYDDQFLSDLD</sequence>
<feature type="chain" id="PRO_5022136439" description="Prenyltransferase and squalene oxidase repeat protein" evidence="1">
    <location>
        <begin position="23"/>
        <end position="571"/>
    </location>
</feature>
<dbReference type="Gene3D" id="1.50.10.20">
    <property type="match status" value="1"/>
</dbReference>
<accession>A0A517TEF1</accession>
<evidence type="ECO:0000313" key="3">
    <source>
        <dbReference type="Proteomes" id="UP000319976"/>
    </source>
</evidence>
<gene>
    <name evidence="2" type="ORF">V22_40180</name>
</gene>
<feature type="signal peptide" evidence="1">
    <location>
        <begin position="1"/>
        <end position="22"/>
    </location>
</feature>
<dbReference type="Proteomes" id="UP000319976">
    <property type="component" value="Chromosome"/>
</dbReference>
<keyword evidence="3" id="KW-1185">Reference proteome</keyword>
<dbReference type="KEGG" id="chya:V22_40180"/>
<dbReference type="EMBL" id="CP036316">
    <property type="protein sequence ID" value="QDT66747.1"/>
    <property type="molecule type" value="Genomic_DNA"/>
</dbReference>
<proteinExistence type="predicted"/>
<evidence type="ECO:0000313" key="2">
    <source>
        <dbReference type="EMBL" id="QDT66747.1"/>
    </source>
</evidence>
<evidence type="ECO:0000256" key="1">
    <source>
        <dbReference type="SAM" id="SignalP"/>
    </source>
</evidence>